<dbReference type="SMART" id="SM00487">
    <property type="entry name" value="DEXDc"/>
    <property type="match status" value="1"/>
</dbReference>
<dbReference type="EMBL" id="CP079105">
    <property type="protein sequence ID" value="QXQ12688.1"/>
    <property type="molecule type" value="Genomic_DNA"/>
</dbReference>
<feature type="domain" description="Helicase ATP-binding" evidence="5">
    <location>
        <begin position="57"/>
        <end position="226"/>
    </location>
</feature>
<dbReference type="Pfam" id="PF13020">
    <property type="entry name" value="NOV_C"/>
    <property type="match status" value="1"/>
</dbReference>
<evidence type="ECO:0000259" key="6">
    <source>
        <dbReference type="PROSITE" id="PS51194"/>
    </source>
</evidence>
<keyword evidence="4" id="KW-0067">ATP-binding</keyword>
<evidence type="ECO:0000313" key="7">
    <source>
        <dbReference type="EMBL" id="QXQ12688.1"/>
    </source>
</evidence>
<dbReference type="PROSITE" id="PS51192">
    <property type="entry name" value="HELICASE_ATP_BIND_1"/>
    <property type="match status" value="1"/>
</dbReference>
<proteinExistence type="predicted"/>
<keyword evidence="8" id="KW-1185">Reference proteome</keyword>
<dbReference type="Proteomes" id="UP000887023">
    <property type="component" value="Chromosome"/>
</dbReference>
<dbReference type="InterPro" id="IPR000330">
    <property type="entry name" value="SNF2_N"/>
</dbReference>
<dbReference type="SMART" id="SM00490">
    <property type="entry name" value="HELICc"/>
    <property type="match status" value="1"/>
</dbReference>
<dbReference type="Gene3D" id="3.40.50.10810">
    <property type="entry name" value="Tandem AAA-ATPase domain"/>
    <property type="match status" value="1"/>
</dbReference>
<keyword evidence="2" id="KW-0378">Hydrolase</keyword>
<dbReference type="InterPro" id="IPR057342">
    <property type="entry name" value="DEXDc_RapA"/>
</dbReference>
<accession>A0ABX8S4L2</accession>
<name>A0ABX8S4L2_9ACTN</name>
<evidence type="ECO:0000256" key="3">
    <source>
        <dbReference type="ARBA" id="ARBA00022806"/>
    </source>
</evidence>
<evidence type="ECO:0000256" key="4">
    <source>
        <dbReference type="ARBA" id="ARBA00022840"/>
    </source>
</evidence>
<dbReference type="InterPro" id="IPR014001">
    <property type="entry name" value="Helicase_ATP-bd"/>
</dbReference>
<dbReference type="PROSITE" id="PS51194">
    <property type="entry name" value="HELICASE_CTER"/>
    <property type="match status" value="1"/>
</dbReference>
<evidence type="ECO:0000256" key="2">
    <source>
        <dbReference type="ARBA" id="ARBA00022801"/>
    </source>
</evidence>
<sequence>MLCSDGRARQFGADGRAFQIAAEAMRIRFAALHDPMSAVSSSEIDPLPHQLRAVYGELLPRVPLRFLLADDPGAGKTVMAGLLAKELMLRGDVHRLLVVAPGSLVEQWQDELAVKFGIRAELLSRELMESADPFREHPLLIARMDQLARDDDLLTALDGSEWDLTVVDEAHRMSAAWIGPEVRRTRRYELGLRLAAVSRHLLLMTATPHAGNEENYQLFLALLDPDRFEGRYVADVHSTDTAGLMRRMVKEDLLTFEGKPLFPERIAETVPYALSASERELYEDVTRYVREEMNRADALADSPRRRTVGFALTVLQRRLASSTQAILRSLQRRRDRLERTLADGIAHRPVPAGRLLLDDYDGDELAAADAELLEDQVADAATASLTDAELRLELAELDRLIRLATDVRNLGEDRKWAELRDLLLHDELLGDRSGRRRKLIVFTEHRDTLDYLANQIRNVFGRDGAVVTIHGGTRRNERREVRERFTHDPTCQVLIATDAAGEGLNLQAAHLMINYDLPWNPNRIEQRFGRIHRIGQQHVCRLWNLVAEDTREGAVFGRLLEKIETQRKAYGGRIFDVLGEAFTERPLRELLVAAIRYGDDPIRLQELDRVIDAEVGAGLSELADERALTRETLSRLDIDGMRRQMDEARARRLQPHFIENFFLTAFAELGGRMSRRERGRYEVTYVPELLRNRRRAARSSGPVVDRYERVTFEPSLRERAGERPAELLAPGHALLDAVLDATVERNGAALTAGTILLDDNDAGTRPALLVALTAEIVDGTGTTVSKAFSYVMLRPDGAAVDAGVAPYLDVHPLPAEHAELGRRAAAAEWLAPGVEALAVDWAVQHAQPDHVARVRAQLVPHLERTKSAVRARLLQQINYLYSEAGRLRDEIAAGRTQRVRVSPDRMESTADELDRRLIERTARLDQEMQLSAKPPRVVAAALILPVGLIRPAPAAQVRATEEVERRAVRAVLSAERRLGRIPTEMPHNNKGFDIESGQSNGPDIHLEVKGRIAGSDSVTVTYSELIHGKNLGERHRLALVEVSPDGPDHDRLRYVREAFGRLDLGGLPMQDTRLRWADMWERGEAPF</sequence>
<dbReference type="RefSeq" id="WP_066467295.1">
    <property type="nucleotide sequence ID" value="NZ_CBCRUZ010000012.1"/>
</dbReference>
<dbReference type="InterPro" id="IPR038718">
    <property type="entry name" value="SNF2-like_sf"/>
</dbReference>
<organism evidence="7 8">
    <name type="scientific">Skermania pinensis</name>
    <dbReference type="NCBI Taxonomy" id="39122"/>
    <lineage>
        <taxon>Bacteria</taxon>
        <taxon>Bacillati</taxon>
        <taxon>Actinomycetota</taxon>
        <taxon>Actinomycetes</taxon>
        <taxon>Mycobacteriales</taxon>
        <taxon>Gordoniaceae</taxon>
        <taxon>Skermania</taxon>
    </lineage>
</organism>
<evidence type="ECO:0000259" key="5">
    <source>
        <dbReference type="PROSITE" id="PS51192"/>
    </source>
</evidence>
<keyword evidence="1" id="KW-0547">Nucleotide-binding</keyword>
<dbReference type="InterPro" id="IPR049730">
    <property type="entry name" value="SNF2/RAD54-like_C"/>
</dbReference>
<dbReference type="SUPFAM" id="SSF52540">
    <property type="entry name" value="P-loop containing nucleoside triphosphate hydrolases"/>
    <property type="match status" value="2"/>
</dbReference>
<dbReference type="CDD" id="cd18793">
    <property type="entry name" value="SF2_C_SNF"/>
    <property type="match status" value="1"/>
</dbReference>
<evidence type="ECO:0000313" key="8">
    <source>
        <dbReference type="Proteomes" id="UP000887023"/>
    </source>
</evidence>
<dbReference type="Pfam" id="PF00271">
    <property type="entry name" value="Helicase_C"/>
    <property type="match status" value="1"/>
</dbReference>
<reference evidence="7" key="1">
    <citation type="submission" date="2021-07" db="EMBL/GenBank/DDBJ databases">
        <title>Candidatus Kaistella beijingensis sp. nov. isolated from a municipal wastewater treatment plant is involved in sludge foaming.</title>
        <authorList>
            <person name="Song Y."/>
            <person name="Liu S.-J."/>
        </authorList>
    </citation>
    <scope>NUCLEOTIDE SEQUENCE</scope>
    <source>
        <strain evidence="7">DSM 43998</strain>
    </source>
</reference>
<dbReference type="Gene3D" id="3.40.50.300">
    <property type="entry name" value="P-loop containing nucleotide triphosphate hydrolases"/>
    <property type="match status" value="1"/>
</dbReference>
<dbReference type="InterPro" id="IPR001650">
    <property type="entry name" value="Helicase_C-like"/>
</dbReference>
<dbReference type="PANTHER" id="PTHR45766:SF6">
    <property type="entry name" value="SWI_SNF-RELATED MATRIX-ASSOCIATED ACTIN-DEPENDENT REGULATOR OF CHROMATIN SUBFAMILY A-LIKE PROTEIN 1"/>
    <property type="match status" value="1"/>
</dbReference>
<dbReference type="PANTHER" id="PTHR45766">
    <property type="entry name" value="DNA ANNEALING HELICASE AND ENDONUCLEASE ZRANB3 FAMILY MEMBER"/>
    <property type="match status" value="1"/>
</dbReference>
<gene>
    <name evidence="7" type="ORF">KV203_12070</name>
</gene>
<feature type="domain" description="Helicase C-terminal" evidence="6">
    <location>
        <begin position="418"/>
        <end position="591"/>
    </location>
</feature>
<dbReference type="InterPro" id="IPR027417">
    <property type="entry name" value="P-loop_NTPase"/>
</dbReference>
<keyword evidence="3" id="KW-0347">Helicase</keyword>
<dbReference type="CDD" id="cd18011">
    <property type="entry name" value="DEXDc_RapA"/>
    <property type="match status" value="1"/>
</dbReference>
<protein>
    <submittedName>
        <fullName evidence="7">DUF3883 domain-containing protein</fullName>
    </submittedName>
</protein>
<dbReference type="InterPro" id="IPR024975">
    <property type="entry name" value="NOV_C"/>
</dbReference>
<evidence type="ECO:0000256" key="1">
    <source>
        <dbReference type="ARBA" id="ARBA00022741"/>
    </source>
</evidence>
<dbReference type="Pfam" id="PF00176">
    <property type="entry name" value="SNF2-rel_dom"/>
    <property type="match status" value="1"/>
</dbReference>